<accession>A0ABN6MZ34</accession>
<dbReference type="Proteomes" id="UP001162891">
    <property type="component" value="Chromosome"/>
</dbReference>
<dbReference type="InterPro" id="IPR000253">
    <property type="entry name" value="FHA_dom"/>
</dbReference>
<feature type="domain" description="FHA" evidence="1">
    <location>
        <begin position="124"/>
        <end position="173"/>
    </location>
</feature>
<dbReference type="EMBL" id="AP025591">
    <property type="protein sequence ID" value="BDG06222.1"/>
    <property type="molecule type" value="Genomic_DNA"/>
</dbReference>
<evidence type="ECO:0000259" key="1">
    <source>
        <dbReference type="PROSITE" id="PS50006"/>
    </source>
</evidence>
<keyword evidence="3" id="KW-1185">Reference proteome</keyword>
<evidence type="ECO:0000313" key="2">
    <source>
        <dbReference type="EMBL" id="BDG06222.1"/>
    </source>
</evidence>
<name>A0ABN6MZ34_9BACT</name>
<organism evidence="2 3">
    <name type="scientific">Anaeromyxobacter oryzae</name>
    <dbReference type="NCBI Taxonomy" id="2918170"/>
    <lineage>
        <taxon>Bacteria</taxon>
        <taxon>Pseudomonadati</taxon>
        <taxon>Myxococcota</taxon>
        <taxon>Myxococcia</taxon>
        <taxon>Myxococcales</taxon>
        <taxon>Cystobacterineae</taxon>
        <taxon>Anaeromyxobacteraceae</taxon>
        <taxon>Anaeromyxobacter</taxon>
    </lineage>
</organism>
<dbReference type="PANTHER" id="PTHR23308">
    <property type="entry name" value="NUCLEAR INHIBITOR OF PROTEIN PHOSPHATASE-1"/>
    <property type="match status" value="1"/>
</dbReference>
<dbReference type="Gene3D" id="2.60.200.20">
    <property type="match status" value="1"/>
</dbReference>
<gene>
    <name evidence="2" type="ORF">AMOR_52180</name>
</gene>
<dbReference type="PROSITE" id="PS50006">
    <property type="entry name" value="FHA_DOMAIN"/>
    <property type="match status" value="1"/>
</dbReference>
<evidence type="ECO:0000313" key="3">
    <source>
        <dbReference type="Proteomes" id="UP001162891"/>
    </source>
</evidence>
<dbReference type="RefSeq" id="WP_248355622.1">
    <property type="nucleotide sequence ID" value="NZ_AP025591.1"/>
</dbReference>
<protein>
    <recommendedName>
        <fullName evidence="1">FHA domain-containing protein</fullName>
    </recommendedName>
</protein>
<sequence>MKTVRQIAIADHLWDALERMAAEMGTDRDALVNQALHVFARLNGYLVPGTVAAPPPRPTPEPPSAERLAVAEQVLETAARLERAIHDRPPPITRAAAPREGDATGALVLLRDDGAEIAVAKDRFVIGRGRHCDLVVDSGKVSREHAAILREGAEWWIEDLGSANGTWHDRAKVQRRRIEDGDEYFICSERIRCALR</sequence>
<dbReference type="SMART" id="SM00240">
    <property type="entry name" value="FHA"/>
    <property type="match status" value="1"/>
</dbReference>
<dbReference type="SUPFAM" id="SSF49879">
    <property type="entry name" value="SMAD/FHA domain"/>
    <property type="match status" value="1"/>
</dbReference>
<reference evidence="3" key="1">
    <citation type="journal article" date="2022" name="Int. J. Syst. Evol. Microbiol.">
        <title>Anaeromyxobacter oryzae sp. nov., Anaeromyxobacter diazotrophicus sp. nov. and Anaeromyxobacter paludicola sp. nov., isolated from paddy soils.</title>
        <authorList>
            <person name="Itoh H."/>
            <person name="Xu Z."/>
            <person name="Mise K."/>
            <person name="Masuda Y."/>
            <person name="Ushijima N."/>
            <person name="Hayakawa C."/>
            <person name="Shiratori Y."/>
            <person name="Senoo K."/>
        </authorList>
    </citation>
    <scope>NUCLEOTIDE SEQUENCE [LARGE SCALE GENOMIC DNA]</scope>
    <source>
        <strain evidence="3">Red232</strain>
    </source>
</reference>
<dbReference type="InterPro" id="IPR050923">
    <property type="entry name" value="Cell_Proc_Reg/RNA_Proc"/>
</dbReference>
<proteinExistence type="predicted"/>
<dbReference type="Pfam" id="PF00498">
    <property type="entry name" value="FHA"/>
    <property type="match status" value="1"/>
</dbReference>
<dbReference type="InterPro" id="IPR008984">
    <property type="entry name" value="SMAD_FHA_dom_sf"/>
</dbReference>
<dbReference type="CDD" id="cd00060">
    <property type="entry name" value="FHA"/>
    <property type="match status" value="1"/>
</dbReference>